<comment type="caution">
    <text evidence="1">The sequence shown here is derived from an EMBL/GenBank/DDBJ whole genome shotgun (WGS) entry which is preliminary data.</text>
</comment>
<gene>
    <name evidence="1" type="ORF">IPJ48_18080</name>
</gene>
<reference evidence="1" key="1">
    <citation type="submission" date="2020-10" db="EMBL/GenBank/DDBJ databases">
        <title>Connecting structure to function with the recovery of over 1000 high-quality activated sludge metagenome-assembled genomes encoding full-length rRNA genes using long-read sequencing.</title>
        <authorList>
            <person name="Singleton C.M."/>
            <person name="Petriglieri F."/>
            <person name="Kristensen J.M."/>
            <person name="Kirkegaard R.H."/>
            <person name="Michaelsen T.Y."/>
            <person name="Andersen M.H."/>
            <person name="Karst S.M."/>
            <person name="Dueholm M.S."/>
            <person name="Nielsen P.H."/>
            <person name="Albertsen M."/>
        </authorList>
    </citation>
    <scope>NUCLEOTIDE SEQUENCE</scope>
    <source>
        <strain evidence="1">EsbW_18-Q3-R4-48_MAXAC.044</strain>
    </source>
</reference>
<evidence type="ECO:0000313" key="2">
    <source>
        <dbReference type="Proteomes" id="UP000886602"/>
    </source>
</evidence>
<dbReference type="Proteomes" id="UP000886602">
    <property type="component" value="Unassembled WGS sequence"/>
</dbReference>
<dbReference type="EMBL" id="JADJNC010000053">
    <property type="protein sequence ID" value="MBK7424829.1"/>
    <property type="molecule type" value="Genomic_DNA"/>
</dbReference>
<sequence length="120" mass="13417">MFIRRTTTNSKKTEQVYYTYRLVEGVRVGSVVKQTTLLNLGSHFDIAQSHWARLASRIEALLHGQASLHLQPVPQDVEAMAQRCAAQLIARVPTPDSSLSKAQASKDVDRFQEVDICHAN</sequence>
<name>A0A9D7FIE7_9RHOO</name>
<organism evidence="1 2">
    <name type="scientific">Candidatus Propionivibrio dominans</name>
    <dbReference type="NCBI Taxonomy" id="2954373"/>
    <lineage>
        <taxon>Bacteria</taxon>
        <taxon>Pseudomonadati</taxon>
        <taxon>Pseudomonadota</taxon>
        <taxon>Betaproteobacteria</taxon>
        <taxon>Rhodocyclales</taxon>
        <taxon>Rhodocyclaceae</taxon>
        <taxon>Propionivibrio</taxon>
    </lineage>
</organism>
<protein>
    <submittedName>
        <fullName evidence="1">Uncharacterized protein</fullName>
    </submittedName>
</protein>
<dbReference type="AlphaFoldDB" id="A0A9D7FIE7"/>
<proteinExistence type="predicted"/>
<evidence type="ECO:0000313" key="1">
    <source>
        <dbReference type="EMBL" id="MBK7424829.1"/>
    </source>
</evidence>
<accession>A0A9D7FIE7</accession>